<keyword evidence="4" id="KW-1185">Reference proteome</keyword>
<dbReference type="GO" id="GO:0048038">
    <property type="term" value="F:quinone binding"/>
    <property type="evidence" value="ECO:0007669"/>
    <property type="project" value="TreeGrafter"/>
</dbReference>
<dbReference type="Pfam" id="PF13561">
    <property type="entry name" value="adh_short_C2"/>
    <property type="match status" value="1"/>
</dbReference>
<name>A0A1G9SGH9_9ACTN</name>
<evidence type="ECO:0000256" key="2">
    <source>
        <dbReference type="ARBA" id="ARBA00023002"/>
    </source>
</evidence>
<evidence type="ECO:0000256" key="1">
    <source>
        <dbReference type="ARBA" id="ARBA00006484"/>
    </source>
</evidence>
<evidence type="ECO:0000313" key="4">
    <source>
        <dbReference type="Proteomes" id="UP000198683"/>
    </source>
</evidence>
<dbReference type="AlphaFoldDB" id="A0A1G9SGH9"/>
<dbReference type="CDD" id="cd05233">
    <property type="entry name" value="SDR_c"/>
    <property type="match status" value="1"/>
</dbReference>
<accession>A0A1G9SGH9</accession>
<reference evidence="3 4" key="1">
    <citation type="submission" date="2016-10" db="EMBL/GenBank/DDBJ databases">
        <authorList>
            <person name="de Groot N.N."/>
        </authorList>
    </citation>
    <scope>NUCLEOTIDE SEQUENCE [LARGE SCALE GENOMIC DNA]</scope>
    <source>
        <strain evidence="3 4">CGMCC 4.5681</strain>
    </source>
</reference>
<keyword evidence="2" id="KW-0560">Oxidoreductase</keyword>
<dbReference type="EMBL" id="FNFB01000056">
    <property type="protein sequence ID" value="SDM33875.1"/>
    <property type="molecule type" value="Genomic_DNA"/>
</dbReference>
<dbReference type="SUPFAM" id="SSF51735">
    <property type="entry name" value="NAD(P)-binding Rossmann-fold domains"/>
    <property type="match status" value="1"/>
</dbReference>
<dbReference type="PANTHER" id="PTHR42760">
    <property type="entry name" value="SHORT-CHAIN DEHYDROGENASES/REDUCTASES FAMILY MEMBER"/>
    <property type="match status" value="1"/>
</dbReference>
<dbReference type="STRING" id="683260.SAMN05421874_15614"/>
<dbReference type="InterPro" id="IPR036291">
    <property type="entry name" value="NAD(P)-bd_dom_sf"/>
</dbReference>
<dbReference type="PRINTS" id="PR00081">
    <property type="entry name" value="GDHRDH"/>
</dbReference>
<sequence>MDQLDVLRILNLPSVVFGKFSCAPGTDAMPSALPGRANNEEGVMVMSVRTALITGGTSGIGKAAARTLHERGYRVAVTGHRQESVARAREELPDDVLVLQADARSLSDTDRVMSEVEARFGELTTLFLNAGVNHPMTLETWDEAGYDEVFAVNTKGVFFTLAKALPLLSDGASVIVTAGIGATRSLTGSCVAAGSHGAMLAMIPTLALELAPRRIRINAVSPGMTDTPMTRASIRTATEDVAGTMKAMAEHNPFGRLGTPEDVAGTVAFLASDDAAYITGQEIVVSGGAGLAI</sequence>
<dbReference type="GO" id="GO:0016616">
    <property type="term" value="F:oxidoreductase activity, acting on the CH-OH group of donors, NAD or NADP as acceptor"/>
    <property type="evidence" value="ECO:0007669"/>
    <property type="project" value="TreeGrafter"/>
</dbReference>
<organism evidence="3 4">
    <name type="scientific">Nonomuraea maritima</name>
    <dbReference type="NCBI Taxonomy" id="683260"/>
    <lineage>
        <taxon>Bacteria</taxon>
        <taxon>Bacillati</taxon>
        <taxon>Actinomycetota</taxon>
        <taxon>Actinomycetes</taxon>
        <taxon>Streptosporangiales</taxon>
        <taxon>Streptosporangiaceae</taxon>
        <taxon>Nonomuraea</taxon>
    </lineage>
</organism>
<dbReference type="RefSeq" id="WP_218129342.1">
    <property type="nucleotide sequence ID" value="NZ_FNFB01000056.1"/>
</dbReference>
<evidence type="ECO:0000313" key="3">
    <source>
        <dbReference type="EMBL" id="SDM33875.1"/>
    </source>
</evidence>
<protein>
    <submittedName>
        <fullName evidence="3">NAD(P)-dependent dehydrogenase, short-chain alcohol dehydrogenase family</fullName>
    </submittedName>
</protein>
<dbReference type="PANTHER" id="PTHR42760:SF133">
    <property type="entry name" value="3-OXOACYL-[ACYL-CARRIER-PROTEIN] REDUCTASE"/>
    <property type="match status" value="1"/>
</dbReference>
<dbReference type="Proteomes" id="UP000198683">
    <property type="component" value="Unassembled WGS sequence"/>
</dbReference>
<dbReference type="Gene3D" id="3.40.50.720">
    <property type="entry name" value="NAD(P)-binding Rossmann-like Domain"/>
    <property type="match status" value="1"/>
</dbReference>
<proteinExistence type="inferred from homology"/>
<dbReference type="FunFam" id="3.40.50.720:FF:000084">
    <property type="entry name" value="Short-chain dehydrogenase reductase"/>
    <property type="match status" value="1"/>
</dbReference>
<comment type="similarity">
    <text evidence="1">Belongs to the short-chain dehydrogenases/reductases (SDR) family.</text>
</comment>
<dbReference type="InterPro" id="IPR002347">
    <property type="entry name" value="SDR_fam"/>
</dbReference>
<gene>
    <name evidence="3" type="ORF">SAMN05421874_15614</name>
</gene>
<dbReference type="GO" id="GO:0006633">
    <property type="term" value="P:fatty acid biosynthetic process"/>
    <property type="evidence" value="ECO:0007669"/>
    <property type="project" value="TreeGrafter"/>
</dbReference>